<dbReference type="KEGG" id="loa:LOAG_01968"/>
<name>A0A1S0U9L8_LOALO</name>
<dbReference type="OMA" id="MELHSWD"/>
<proteinExistence type="predicted"/>
<evidence type="ECO:0000313" key="1">
    <source>
        <dbReference type="EMBL" id="EFO26512.1"/>
    </source>
</evidence>
<sequence length="102" mass="12251">MGLANITNELICNRTLRYLRCKNGRYIPLLNLKRNWSMYHLWSHLFHKCLNMELHSWDELIDMFAQATDTSLRESGDQWIKSSAEYNVLFLELFKKNSHIYP</sequence>
<dbReference type="AlphaFoldDB" id="A0A1S0U9L8"/>
<dbReference type="RefSeq" id="XP_003137554.1">
    <property type="nucleotide sequence ID" value="XM_003137506.1"/>
</dbReference>
<dbReference type="Gene3D" id="1.10.510.10">
    <property type="entry name" value="Transferase(Phosphotransferase) domain 1"/>
    <property type="match status" value="1"/>
</dbReference>
<dbReference type="GeneID" id="9939355"/>
<accession>A0A1S0U9L8</accession>
<dbReference type="InParanoid" id="A0A1S0U9L8"/>
<gene>
    <name evidence="1" type="ORF">LOAG_01968</name>
</gene>
<organism evidence="1">
    <name type="scientific">Loa loa</name>
    <name type="common">Eye worm</name>
    <name type="synonym">Filaria loa</name>
    <dbReference type="NCBI Taxonomy" id="7209"/>
    <lineage>
        <taxon>Eukaryota</taxon>
        <taxon>Metazoa</taxon>
        <taxon>Ecdysozoa</taxon>
        <taxon>Nematoda</taxon>
        <taxon>Chromadorea</taxon>
        <taxon>Rhabditida</taxon>
        <taxon>Spirurina</taxon>
        <taxon>Spiruromorpha</taxon>
        <taxon>Filarioidea</taxon>
        <taxon>Onchocercidae</taxon>
        <taxon>Loa</taxon>
    </lineage>
</organism>
<dbReference type="OrthoDB" id="5789502at2759"/>
<reference evidence="1" key="1">
    <citation type="submission" date="2012-04" db="EMBL/GenBank/DDBJ databases">
        <title>The Genome Sequence of Loa loa.</title>
        <authorList>
            <consortium name="The Broad Institute Genome Sequencing Platform"/>
            <consortium name="Broad Institute Genome Sequencing Center for Infectious Disease"/>
            <person name="Nutman T.B."/>
            <person name="Fink D.L."/>
            <person name="Russ C."/>
            <person name="Young S."/>
            <person name="Zeng Q."/>
            <person name="Gargeya S."/>
            <person name="Alvarado L."/>
            <person name="Berlin A."/>
            <person name="Chapman S.B."/>
            <person name="Chen Z."/>
            <person name="Freedman E."/>
            <person name="Gellesch M."/>
            <person name="Goldberg J."/>
            <person name="Griggs A."/>
            <person name="Gujja S."/>
            <person name="Heilman E.R."/>
            <person name="Heiman D."/>
            <person name="Howarth C."/>
            <person name="Mehta T."/>
            <person name="Neiman D."/>
            <person name="Pearson M."/>
            <person name="Roberts A."/>
            <person name="Saif S."/>
            <person name="Shea T."/>
            <person name="Shenoy N."/>
            <person name="Sisk P."/>
            <person name="Stolte C."/>
            <person name="Sykes S."/>
            <person name="White J."/>
            <person name="Yandava C."/>
            <person name="Haas B."/>
            <person name="Henn M.R."/>
            <person name="Nusbaum C."/>
            <person name="Birren B."/>
        </authorList>
    </citation>
    <scope>NUCLEOTIDE SEQUENCE [LARGE SCALE GENOMIC DNA]</scope>
</reference>
<protein>
    <submittedName>
        <fullName evidence="1">Uncharacterized protein</fullName>
    </submittedName>
</protein>
<dbReference type="EMBL" id="JH712067">
    <property type="protein sequence ID" value="EFO26512.1"/>
    <property type="molecule type" value="Genomic_DNA"/>
</dbReference>
<dbReference type="CTD" id="9939355"/>